<dbReference type="InterPro" id="IPR007024">
    <property type="entry name" value="BLUF_domain"/>
</dbReference>
<gene>
    <name evidence="2" type="ORF">I4I82_16980</name>
</gene>
<accession>A0ABS6UAV7</accession>
<dbReference type="SMART" id="SM01034">
    <property type="entry name" value="BLUF"/>
    <property type="match status" value="1"/>
</dbReference>
<evidence type="ECO:0000313" key="2">
    <source>
        <dbReference type="EMBL" id="MBW0129360.1"/>
    </source>
</evidence>
<keyword evidence="3" id="KW-1185">Reference proteome</keyword>
<protein>
    <submittedName>
        <fullName evidence="2">BLUF domain-containing protein</fullName>
    </submittedName>
</protein>
<name>A0ABS6UAV7_9PSEU</name>
<organism evidence="2 3">
    <name type="scientific">Pseudonocardia oceani</name>
    <dbReference type="NCBI Taxonomy" id="2792013"/>
    <lineage>
        <taxon>Bacteria</taxon>
        <taxon>Bacillati</taxon>
        <taxon>Actinomycetota</taxon>
        <taxon>Actinomycetes</taxon>
        <taxon>Pseudonocardiales</taxon>
        <taxon>Pseudonocardiaceae</taxon>
        <taxon>Pseudonocardia</taxon>
    </lineage>
</organism>
<sequence>MGSTRRQTAPDLVFRLIYRSRDVSPAPDRGAALGELIGAARDRHLITGALLVADDVFVQVLEGEEDAVRSLYCRIELDPRHEAVTVLQTGLSERAFPCWSTASLADDDGPGPATTPAQHAVLDLMRGAARPG</sequence>
<feature type="domain" description="BLUF" evidence="1">
    <location>
        <begin position="13"/>
        <end position="102"/>
    </location>
</feature>
<proteinExistence type="predicted"/>
<evidence type="ECO:0000259" key="1">
    <source>
        <dbReference type="PROSITE" id="PS50925"/>
    </source>
</evidence>
<comment type="caution">
    <text evidence="2">The sequence shown here is derived from an EMBL/GenBank/DDBJ whole genome shotgun (WGS) entry which is preliminary data.</text>
</comment>
<dbReference type="Proteomes" id="UP000694300">
    <property type="component" value="Unassembled WGS sequence"/>
</dbReference>
<dbReference type="RefSeq" id="WP_218593912.1">
    <property type="nucleotide sequence ID" value="NZ_JADQDE010000112.1"/>
</dbReference>
<dbReference type="Pfam" id="PF04940">
    <property type="entry name" value="BLUF"/>
    <property type="match status" value="1"/>
</dbReference>
<reference evidence="2 3" key="1">
    <citation type="submission" date="2020-11" db="EMBL/GenBank/DDBJ databases">
        <title>Pseudonocardia abyssalis sp. nov. and Pseudonocardia oceani sp. nov., description and phylogenomic analysis of two novel actinomycetes isolated from the deep Southern Ocean.</title>
        <authorList>
            <person name="Parra J."/>
        </authorList>
    </citation>
    <scope>NUCLEOTIDE SEQUENCE [LARGE SCALE GENOMIC DNA]</scope>
    <source>
        <strain evidence="3">KRD185</strain>
    </source>
</reference>
<evidence type="ECO:0000313" key="3">
    <source>
        <dbReference type="Proteomes" id="UP000694300"/>
    </source>
</evidence>
<dbReference type="PROSITE" id="PS50925">
    <property type="entry name" value="BLUF"/>
    <property type="match status" value="1"/>
</dbReference>
<dbReference type="EMBL" id="JADQDF010000001">
    <property type="protein sequence ID" value="MBW0129360.1"/>
    <property type="molecule type" value="Genomic_DNA"/>
</dbReference>